<sequence>MPFSSSYDHCARSTYPRRPTTFLSVLAALAALLAAAACAPADSASTRSAGPSGGPKVLAAFYPLEWLATRVGGPDAAVTGLTRPGVEPHDLELTPRQIADIQRADLVVYIKGVQPAVDEAVQQQAPDKAFDAASLVPVLTGTGEQEHQEQAGGGEAHEPVPYDPHLWLDPDRLATVAADLGKRLGQADGAHASAYTGRANTTAGELRALDEEFREGLATCAGRTIVTSHAAFGYLSNRYGLKQVGISGLDPEAEPSPARIAEVAAAARREKVTTIFTEELLSPKVSAVLAKEVGATTAVLNPIESRPASGDYLSAARQNLSVLRTALGCS</sequence>
<dbReference type="Proteomes" id="UP001596496">
    <property type="component" value="Unassembled WGS sequence"/>
</dbReference>
<evidence type="ECO:0000256" key="2">
    <source>
        <dbReference type="ARBA" id="ARBA00022448"/>
    </source>
</evidence>
<keyword evidence="7" id="KW-1185">Reference proteome</keyword>
<dbReference type="PRINTS" id="PR00690">
    <property type="entry name" value="ADHESNFAMILY"/>
</dbReference>
<gene>
    <name evidence="6" type="ORF">ACFQSB_00880</name>
</gene>
<evidence type="ECO:0000313" key="6">
    <source>
        <dbReference type="EMBL" id="MFC7380736.1"/>
    </source>
</evidence>
<reference evidence="7" key="1">
    <citation type="journal article" date="2019" name="Int. J. Syst. Evol. Microbiol.">
        <title>The Global Catalogue of Microorganisms (GCM) 10K type strain sequencing project: providing services to taxonomists for standard genome sequencing and annotation.</title>
        <authorList>
            <consortium name="The Broad Institute Genomics Platform"/>
            <consortium name="The Broad Institute Genome Sequencing Center for Infectious Disease"/>
            <person name="Wu L."/>
            <person name="Ma J."/>
        </authorList>
    </citation>
    <scope>NUCLEOTIDE SEQUENCE [LARGE SCALE GENOMIC DNA]</scope>
    <source>
        <strain evidence="7">CECT 7649</strain>
    </source>
</reference>
<dbReference type="SUPFAM" id="SSF53807">
    <property type="entry name" value="Helical backbone' metal receptor"/>
    <property type="match status" value="1"/>
</dbReference>
<evidence type="ECO:0000256" key="4">
    <source>
        <dbReference type="RuleBase" id="RU003512"/>
    </source>
</evidence>
<evidence type="ECO:0000313" key="7">
    <source>
        <dbReference type="Proteomes" id="UP001596496"/>
    </source>
</evidence>
<dbReference type="InterPro" id="IPR006127">
    <property type="entry name" value="ZnuA-like"/>
</dbReference>
<proteinExistence type="inferred from homology"/>
<dbReference type="RefSeq" id="WP_380824046.1">
    <property type="nucleotide sequence ID" value="NZ_JBHTCG010000001.1"/>
</dbReference>
<dbReference type="PANTHER" id="PTHR42953">
    <property type="entry name" value="HIGH-AFFINITY ZINC UPTAKE SYSTEM PROTEIN ZNUA-RELATED"/>
    <property type="match status" value="1"/>
</dbReference>
<comment type="similarity">
    <text evidence="1 4">Belongs to the bacterial solute-binding protein 9 family.</text>
</comment>
<evidence type="ECO:0000256" key="3">
    <source>
        <dbReference type="ARBA" id="ARBA00022729"/>
    </source>
</evidence>
<organism evidence="6 7">
    <name type="scientific">Sphaerisporangium rhizosphaerae</name>
    <dbReference type="NCBI Taxonomy" id="2269375"/>
    <lineage>
        <taxon>Bacteria</taxon>
        <taxon>Bacillati</taxon>
        <taxon>Actinomycetota</taxon>
        <taxon>Actinomycetes</taxon>
        <taxon>Streptosporangiales</taxon>
        <taxon>Streptosporangiaceae</taxon>
        <taxon>Sphaerisporangium</taxon>
    </lineage>
</organism>
<keyword evidence="3 5" id="KW-0732">Signal</keyword>
<evidence type="ECO:0000256" key="5">
    <source>
        <dbReference type="SAM" id="SignalP"/>
    </source>
</evidence>
<dbReference type="Gene3D" id="3.40.50.1980">
    <property type="entry name" value="Nitrogenase molybdenum iron protein domain"/>
    <property type="match status" value="2"/>
</dbReference>
<dbReference type="PANTHER" id="PTHR42953:SF3">
    <property type="entry name" value="HIGH-AFFINITY ZINC UPTAKE SYSTEM PROTEIN ZNUA"/>
    <property type="match status" value="1"/>
</dbReference>
<dbReference type="InterPro" id="IPR050492">
    <property type="entry name" value="Bact_metal-bind_prot9"/>
</dbReference>
<keyword evidence="2 4" id="KW-0813">Transport</keyword>
<comment type="caution">
    <text evidence="6">The sequence shown here is derived from an EMBL/GenBank/DDBJ whole genome shotgun (WGS) entry which is preliminary data.</text>
</comment>
<evidence type="ECO:0000256" key="1">
    <source>
        <dbReference type="ARBA" id="ARBA00011028"/>
    </source>
</evidence>
<dbReference type="Pfam" id="PF01297">
    <property type="entry name" value="ZnuA"/>
    <property type="match status" value="1"/>
</dbReference>
<feature type="chain" id="PRO_5046911667" evidence="5">
    <location>
        <begin position="42"/>
        <end position="330"/>
    </location>
</feature>
<name>A0ABW2NWX5_9ACTN</name>
<accession>A0ABW2NWX5</accession>
<dbReference type="EMBL" id="JBHTCG010000001">
    <property type="protein sequence ID" value="MFC7380736.1"/>
    <property type="molecule type" value="Genomic_DNA"/>
</dbReference>
<feature type="signal peptide" evidence="5">
    <location>
        <begin position="1"/>
        <end position="41"/>
    </location>
</feature>
<protein>
    <submittedName>
        <fullName evidence="6">Metal ABC transporter substrate-binding protein</fullName>
    </submittedName>
</protein>
<dbReference type="InterPro" id="IPR006128">
    <property type="entry name" value="Lipoprotein_PsaA-like"/>
</dbReference>